<dbReference type="Proteomes" id="UP001152803">
    <property type="component" value="Unassembled WGS sequence"/>
</dbReference>
<feature type="region of interest" description="Disordered" evidence="1">
    <location>
        <begin position="98"/>
        <end position="140"/>
    </location>
</feature>
<organism evidence="3 4">
    <name type="scientific">Conger conger</name>
    <name type="common">Conger eel</name>
    <name type="synonym">Muraena conger</name>
    <dbReference type="NCBI Taxonomy" id="82655"/>
    <lineage>
        <taxon>Eukaryota</taxon>
        <taxon>Metazoa</taxon>
        <taxon>Chordata</taxon>
        <taxon>Craniata</taxon>
        <taxon>Vertebrata</taxon>
        <taxon>Euteleostomi</taxon>
        <taxon>Actinopterygii</taxon>
        <taxon>Neopterygii</taxon>
        <taxon>Teleostei</taxon>
        <taxon>Anguilliformes</taxon>
        <taxon>Congridae</taxon>
        <taxon>Conger</taxon>
    </lineage>
</organism>
<keyword evidence="4" id="KW-1185">Reference proteome</keyword>
<evidence type="ECO:0000259" key="2">
    <source>
        <dbReference type="Pfam" id="PF21632"/>
    </source>
</evidence>
<gene>
    <name evidence="3" type="ORF">COCON_G00174010</name>
</gene>
<protein>
    <recommendedName>
        <fullName evidence="2">Helicase MOV-10 N-terminal domain-containing protein</fullName>
    </recommendedName>
</protein>
<sequence>MASMKASLHAGLRFIEHLGERKKKTDKNELRDIYNSEFRRNRDGIKDPNFSNVLFALKKFNKAYGQRGKVYLDRKSSVMQSCILEQGPSSEVRVVYGDQWRRPSRQKPPVSAPPLANGGTTLPPAGAVPPPPPVQPGSQAKKRLANKILQNLKENR</sequence>
<dbReference type="Pfam" id="PF21632">
    <property type="entry name" value="MOV-10_N"/>
    <property type="match status" value="1"/>
</dbReference>
<accession>A0A9Q1HSF9</accession>
<evidence type="ECO:0000313" key="4">
    <source>
        <dbReference type="Proteomes" id="UP001152803"/>
    </source>
</evidence>
<reference evidence="3" key="1">
    <citation type="journal article" date="2023" name="Science">
        <title>Genome structures resolve the early diversification of teleost fishes.</title>
        <authorList>
            <person name="Parey E."/>
            <person name="Louis A."/>
            <person name="Montfort J."/>
            <person name="Bouchez O."/>
            <person name="Roques C."/>
            <person name="Iampietro C."/>
            <person name="Lluch J."/>
            <person name="Castinel A."/>
            <person name="Donnadieu C."/>
            <person name="Desvignes T."/>
            <person name="Floi Bucao C."/>
            <person name="Jouanno E."/>
            <person name="Wen M."/>
            <person name="Mejri S."/>
            <person name="Dirks R."/>
            <person name="Jansen H."/>
            <person name="Henkel C."/>
            <person name="Chen W.J."/>
            <person name="Zahm M."/>
            <person name="Cabau C."/>
            <person name="Klopp C."/>
            <person name="Thompson A.W."/>
            <person name="Robinson-Rechavi M."/>
            <person name="Braasch I."/>
            <person name="Lecointre G."/>
            <person name="Bobe J."/>
            <person name="Postlethwait J.H."/>
            <person name="Berthelot C."/>
            <person name="Roest Crollius H."/>
            <person name="Guiguen Y."/>
        </authorList>
    </citation>
    <scope>NUCLEOTIDE SEQUENCE</scope>
    <source>
        <strain evidence="3">Concon-B</strain>
    </source>
</reference>
<dbReference type="AlphaFoldDB" id="A0A9Q1HSF9"/>
<feature type="compositionally biased region" description="Pro residues" evidence="1">
    <location>
        <begin position="126"/>
        <end position="135"/>
    </location>
</feature>
<evidence type="ECO:0000313" key="3">
    <source>
        <dbReference type="EMBL" id="KAJ8258389.1"/>
    </source>
</evidence>
<name>A0A9Q1HSF9_CONCO</name>
<dbReference type="EMBL" id="JAFJMO010000013">
    <property type="protein sequence ID" value="KAJ8258389.1"/>
    <property type="molecule type" value="Genomic_DNA"/>
</dbReference>
<feature type="domain" description="Helicase MOV-10 N-terminal" evidence="2">
    <location>
        <begin position="10"/>
        <end position="70"/>
    </location>
</feature>
<dbReference type="InterPro" id="IPR049075">
    <property type="entry name" value="MOV-10_N"/>
</dbReference>
<proteinExistence type="predicted"/>
<comment type="caution">
    <text evidence="3">The sequence shown here is derived from an EMBL/GenBank/DDBJ whole genome shotgun (WGS) entry which is preliminary data.</text>
</comment>
<evidence type="ECO:0000256" key="1">
    <source>
        <dbReference type="SAM" id="MobiDB-lite"/>
    </source>
</evidence>